<reference evidence="6" key="1">
    <citation type="journal article" date="2014" name="Front. Microbiol.">
        <title>High frequency of phylogenetically diverse reductive dehalogenase-homologous genes in deep subseafloor sedimentary metagenomes.</title>
        <authorList>
            <person name="Kawai M."/>
            <person name="Futagami T."/>
            <person name="Toyoda A."/>
            <person name="Takaki Y."/>
            <person name="Nishi S."/>
            <person name="Hori S."/>
            <person name="Arai W."/>
            <person name="Tsubouchi T."/>
            <person name="Morono Y."/>
            <person name="Uchiyama I."/>
            <person name="Ito T."/>
            <person name="Fujiyama A."/>
            <person name="Inagaki F."/>
            <person name="Takami H."/>
        </authorList>
    </citation>
    <scope>NUCLEOTIDE SEQUENCE</scope>
    <source>
        <strain evidence="6">Expedition CK06-06</strain>
    </source>
</reference>
<evidence type="ECO:0000256" key="1">
    <source>
        <dbReference type="ARBA" id="ARBA00022598"/>
    </source>
</evidence>
<evidence type="ECO:0000256" key="2">
    <source>
        <dbReference type="ARBA" id="ARBA00022741"/>
    </source>
</evidence>
<dbReference type="GO" id="GO:0016874">
    <property type="term" value="F:ligase activity"/>
    <property type="evidence" value="ECO:0007669"/>
    <property type="project" value="UniProtKB-KW"/>
</dbReference>
<dbReference type="PROSITE" id="PS00867">
    <property type="entry name" value="CPSASE_2"/>
    <property type="match status" value="1"/>
</dbReference>
<gene>
    <name evidence="6" type="ORF">S01H1_24992</name>
</gene>
<proteinExistence type="predicted"/>
<dbReference type="Gene3D" id="3.30.470.20">
    <property type="entry name" value="ATP-grasp fold, B domain"/>
    <property type="match status" value="1"/>
</dbReference>
<dbReference type="InterPro" id="IPR051602">
    <property type="entry name" value="ACC_Biotin_Carboxylase"/>
</dbReference>
<evidence type="ECO:0000259" key="4">
    <source>
        <dbReference type="PROSITE" id="PS50975"/>
    </source>
</evidence>
<evidence type="ECO:0000313" key="6">
    <source>
        <dbReference type="EMBL" id="GAF86833.1"/>
    </source>
</evidence>
<sequence>QRRNQKLIEIAPSLLLTAEKRTEMGSMICKAMKSIGYYNAGTVECLADEELNIYFMEVNTRIQVEHPVTEEITGIDIVKEGIRVAAGLPLQYKQEDIKFNGNAMECRITAEDPANNFAPSMGKIEKYHAPGGLGIRVDSAAFRGFEITPYYDSMIAKLIVWGRTWEETVARTKLALQTYAIGGVKTIIPYYLQVMDDEDFQAGRFHNRYVDEHPQLLEYEEEHEREDYMAVLAGAIAFYHRP</sequence>
<dbReference type="Pfam" id="PF02785">
    <property type="entry name" value="Biotin_carb_C"/>
    <property type="match status" value="1"/>
</dbReference>
<keyword evidence="1" id="KW-0436">Ligase</keyword>
<dbReference type="PROSITE" id="PS50979">
    <property type="entry name" value="BC"/>
    <property type="match status" value="1"/>
</dbReference>
<dbReference type="InterPro" id="IPR005482">
    <property type="entry name" value="Biotin_COase_C"/>
</dbReference>
<dbReference type="SUPFAM" id="SSF56059">
    <property type="entry name" value="Glutathione synthetase ATP-binding domain-like"/>
    <property type="match status" value="1"/>
</dbReference>
<dbReference type="InterPro" id="IPR011054">
    <property type="entry name" value="Rudment_hybrid_motif"/>
</dbReference>
<dbReference type="InterPro" id="IPR011764">
    <property type="entry name" value="Biotin_carboxylation_dom"/>
</dbReference>
<dbReference type="InterPro" id="IPR005479">
    <property type="entry name" value="CPAse_ATP-bd"/>
</dbReference>
<feature type="domain" description="ATP-grasp" evidence="4">
    <location>
        <begin position="30"/>
        <end position="86"/>
    </location>
</feature>
<evidence type="ECO:0000256" key="3">
    <source>
        <dbReference type="ARBA" id="ARBA00022840"/>
    </source>
</evidence>
<feature type="domain" description="Biotin carboxylation" evidence="5">
    <location>
        <begin position="1"/>
        <end position="215"/>
    </location>
</feature>
<dbReference type="GO" id="GO:0046872">
    <property type="term" value="F:metal ion binding"/>
    <property type="evidence" value="ECO:0007669"/>
    <property type="project" value="InterPro"/>
</dbReference>
<evidence type="ECO:0008006" key="7">
    <source>
        <dbReference type="Google" id="ProtNLM"/>
    </source>
</evidence>
<accession>X0T047</accession>
<comment type="caution">
    <text evidence="6">The sequence shown here is derived from an EMBL/GenBank/DDBJ whole genome shotgun (WGS) entry which is preliminary data.</text>
</comment>
<evidence type="ECO:0000259" key="5">
    <source>
        <dbReference type="PROSITE" id="PS50979"/>
    </source>
</evidence>
<dbReference type="SMART" id="SM00878">
    <property type="entry name" value="Biotin_carb_C"/>
    <property type="match status" value="1"/>
</dbReference>
<feature type="non-terminal residue" evidence="6">
    <location>
        <position position="1"/>
    </location>
</feature>
<dbReference type="PANTHER" id="PTHR48095">
    <property type="entry name" value="PYRUVATE CARBOXYLASE SUBUNIT A"/>
    <property type="match status" value="1"/>
</dbReference>
<dbReference type="AlphaFoldDB" id="X0T047"/>
<dbReference type="GO" id="GO:0005524">
    <property type="term" value="F:ATP binding"/>
    <property type="evidence" value="ECO:0007669"/>
    <property type="project" value="UniProtKB-KW"/>
</dbReference>
<organism evidence="6">
    <name type="scientific">marine sediment metagenome</name>
    <dbReference type="NCBI Taxonomy" id="412755"/>
    <lineage>
        <taxon>unclassified sequences</taxon>
        <taxon>metagenomes</taxon>
        <taxon>ecological metagenomes</taxon>
    </lineage>
</organism>
<dbReference type="Pfam" id="PF02786">
    <property type="entry name" value="CPSase_L_D2"/>
    <property type="match status" value="1"/>
</dbReference>
<protein>
    <recommendedName>
        <fullName evidence="7">Biotin carboxylation domain-containing protein</fullName>
    </recommendedName>
</protein>
<dbReference type="EMBL" id="BARS01015057">
    <property type="protein sequence ID" value="GAF86833.1"/>
    <property type="molecule type" value="Genomic_DNA"/>
</dbReference>
<name>X0T047_9ZZZZ</name>
<dbReference type="SUPFAM" id="SSF51246">
    <property type="entry name" value="Rudiment single hybrid motif"/>
    <property type="match status" value="1"/>
</dbReference>
<keyword evidence="2" id="KW-0547">Nucleotide-binding</keyword>
<keyword evidence="3" id="KW-0067">ATP-binding</keyword>
<dbReference type="PANTHER" id="PTHR48095:SF1">
    <property type="entry name" value="BIOTIN CARBOXYLASE"/>
    <property type="match status" value="1"/>
</dbReference>
<dbReference type="InterPro" id="IPR011761">
    <property type="entry name" value="ATP-grasp"/>
</dbReference>
<dbReference type="PROSITE" id="PS50975">
    <property type="entry name" value="ATP_GRASP"/>
    <property type="match status" value="1"/>
</dbReference>